<dbReference type="GO" id="GO:0046872">
    <property type="term" value="F:metal ion binding"/>
    <property type="evidence" value="ECO:0007669"/>
    <property type="project" value="UniProtKB-KW"/>
</dbReference>
<dbReference type="Proteomes" id="UP000177230">
    <property type="component" value="Unassembled WGS sequence"/>
</dbReference>
<proteinExistence type="inferred from homology"/>
<dbReference type="AlphaFoldDB" id="A0A1F5QY78"/>
<comment type="caution">
    <text evidence="14">The sequence shown here is derived from an EMBL/GenBank/DDBJ whole genome shotgun (WGS) entry which is preliminary data.</text>
</comment>
<evidence type="ECO:0000313" key="14">
    <source>
        <dbReference type="EMBL" id="OGF07178.1"/>
    </source>
</evidence>
<feature type="binding site" evidence="12">
    <location>
        <position position="223"/>
    </location>
    <ligand>
        <name>[2Fe-2S] cluster</name>
        <dbReference type="ChEBI" id="CHEBI:190135"/>
    </ligand>
</feature>
<dbReference type="Gene3D" id="2.10.240.10">
    <property type="entry name" value="Dihydroorotate dehydrogenase, electron transfer subunit"/>
    <property type="match status" value="1"/>
</dbReference>
<feature type="binding site" evidence="11">
    <location>
        <begin position="54"/>
        <end position="57"/>
    </location>
    <ligand>
        <name>FAD</name>
        <dbReference type="ChEBI" id="CHEBI:57692"/>
    </ligand>
</feature>
<dbReference type="SUPFAM" id="SSF63380">
    <property type="entry name" value="Riboflavin synthase domain-like"/>
    <property type="match status" value="1"/>
</dbReference>
<evidence type="ECO:0000256" key="6">
    <source>
        <dbReference type="ARBA" id="ARBA00022827"/>
    </source>
</evidence>
<comment type="cofactor">
    <cofactor evidence="12">
        <name>[2Fe-2S] cluster</name>
        <dbReference type="ChEBI" id="CHEBI:190135"/>
    </cofactor>
    <text evidence="12">Binds 1 [2Fe-2S] cluster per subunit.</text>
</comment>
<dbReference type="Gene3D" id="3.40.50.80">
    <property type="entry name" value="Nucleotide-binding domain of ferredoxin-NADP reductase (FNR) module"/>
    <property type="match status" value="1"/>
</dbReference>
<evidence type="ECO:0000256" key="12">
    <source>
        <dbReference type="PIRSR" id="PIRSR006816-2"/>
    </source>
</evidence>
<dbReference type="GO" id="GO:0050660">
    <property type="term" value="F:flavin adenine dinucleotide binding"/>
    <property type="evidence" value="ECO:0007669"/>
    <property type="project" value="InterPro"/>
</dbReference>
<evidence type="ECO:0000256" key="2">
    <source>
        <dbReference type="ARBA" id="ARBA00022448"/>
    </source>
</evidence>
<dbReference type="GO" id="GO:0006221">
    <property type="term" value="P:pyrimidine nucleotide biosynthetic process"/>
    <property type="evidence" value="ECO:0007669"/>
    <property type="project" value="InterPro"/>
</dbReference>
<evidence type="ECO:0000256" key="11">
    <source>
        <dbReference type="PIRSR" id="PIRSR006816-1"/>
    </source>
</evidence>
<evidence type="ECO:0000256" key="7">
    <source>
        <dbReference type="ARBA" id="ARBA00022982"/>
    </source>
</evidence>
<keyword evidence="9 12" id="KW-0411">Iron-sulfur</keyword>
<feature type="domain" description="FAD-binding FR-type" evidence="13">
    <location>
        <begin position="2"/>
        <end position="101"/>
    </location>
</feature>
<dbReference type="EMBL" id="MFFM01000051">
    <property type="protein sequence ID" value="OGF07178.1"/>
    <property type="molecule type" value="Genomic_DNA"/>
</dbReference>
<evidence type="ECO:0000256" key="9">
    <source>
        <dbReference type="ARBA" id="ARBA00023014"/>
    </source>
</evidence>
<keyword evidence="7" id="KW-0249">Electron transport</keyword>
<evidence type="ECO:0000256" key="5">
    <source>
        <dbReference type="ARBA" id="ARBA00022723"/>
    </source>
</evidence>
<feature type="binding site" evidence="12">
    <location>
        <position position="218"/>
    </location>
    <ligand>
        <name>[2Fe-2S] cluster</name>
        <dbReference type="ChEBI" id="CHEBI:190135"/>
    </ligand>
</feature>
<dbReference type="InterPro" id="IPR017938">
    <property type="entry name" value="Riboflavin_synthase-like_b-brl"/>
</dbReference>
<keyword evidence="8 12" id="KW-0408">Iron</keyword>
<reference evidence="14 15" key="1">
    <citation type="journal article" date="2016" name="Nat. Commun.">
        <title>Thousands of microbial genomes shed light on interconnected biogeochemical processes in an aquifer system.</title>
        <authorList>
            <person name="Anantharaman K."/>
            <person name="Brown C.T."/>
            <person name="Hug L.A."/>
            <person name="Sharon I."/>
            <person name="Castelle C.J."/>
            <person name="Probst A.J."/>
            <person name="Thomas B.C."/>
            <person name="Singh A."/>
            <person name="Wilkins M.J."/>
            <person name="Karaoz U."/>
            <person name="Brodie E.L."/>
            <person name="Williams K.H."/>
            <person name="Hubbard S.S."/>
            <person name="Banfield J.F."/>
        </authorList>
    </citation>
    <scope>NUCLEOTIDE SEQUENCE [LARGE SCALE GENOMIC DNA]</scope>
</reference>
<dbReference type="PROSITE" id="PS51384">
    <property type="entry name" value="FAD_FR"/>
    <property type="match status" value="1"/>
</dbReference>
<keyword evidence="3 11" id="KW-0285">Flavoprotein</keyword>
<sequence>MKQYPSIQIASNIPVSDKAHELSLKAPGLAKSADPGQFIHIRLSTGSDHPLLRRPFSINDIRGDRVSVLYEVKGSGTELLSKMTPRDTLDIIGPLGKGFDIDPGKRHHLLVAGGMGIAPMGFLGRRLKSLKLKHELLYGCRSSSELIPPDIKMCRLSSDDGSCGKKGLVTSLLPGRLEDCQDPVVYACGPWPMLKAVARICRDKKTPCQVSLESFMACGVGACQGCVVRDSDGGYLSVCDKGPVFDSRRIDWDQDCVI</sequence>
<dbReference type="GO" id="GO:0016491">
    <property type="term" value="F:oxidoreductase activity"/>
    <property type="evidence" value="ECO:0007669"/>
    <property type="project" value="InterPro"/>
</dbReference>
<evidence type="ECO:0000259" key="13">
    <source>
        <dbReference type="PROSITE" id="PS51384"/>
    </source>
</evidence>
<gene>
    <name evidence="14" type="ORF">A2024_09680</name>
</gene>
<evidence type="ECO:0000256" key="10">
    <source>
        <dbReference type="ARBA" id="ARBA00034078"/>
    </source>
</evidence>
<dbReference type="InterPro" id="IPR050353">
    <property type="entry name" value="PyrK_electron_transfer"/>
</dbReference>
<evidence type="ECO:0000256" key="4">
    <source>
        <dbReference type="ARBA" id="ARBA00022714"/>
    </source>
</evidence>
<evidence type="ECO:0000313" key="15">
    <source>
        <dbReference type="Proteomes" id="UP000177230"/>
    </source>
</evidence>
<keyword evidence="2" id="KW-0813">Transport</keyword>
<dbReference type="GO" id="GO:0051537">
    <property type="term" value="F:2 iron, 2 sulfur cluster binding"/>
    <property type="evidence" value="ECO:0007669"/>
    <property type="project" value="UniProtKB-KW"/>
</dbReference>
<dbReference type="InterPro" id="IPR039261">
    <property type="entry name" value="FNR_nucleotide-bd"/>
</dbReference>
<feature type="binding site" evidence="12">
    <location>
        <position position="226"/>
    </location>
    <ligand>
        <name>[2Fe-2S] cluster</name>
        <dbReference type="ChEBI" id="CHEBI:190135"/>
    </ligand>
</feature>
<feature type="binding site" evidence="11">
    <location>
        <begin position="76"/>
        <end position="77"/>
    </location>
    <ligand>
        <name>FAD</name>
        <dbReference type="ChEBI" id="CHEBI:57692"/>
    </ligand>
</feature>
<keyword evidence="6 11" id="KW-0274">FAD</keyword>
<accession>A0A1F5QY78</accession>
<comment type="cofactor">
    <cofactor evidence="10">
        <name>[2Fe-2S] cluster</name>
        <dbReference type="ChEBI" id="CHEBI:190135"/>
    </cofactor>
</comment>
<dbReference type="InterPro" id="IPR012165">
    <property type="entry name" value="Cyt_c3_hydrogenase_gsu"/>
</dbReference>
<dbReference type="SUPFAM" id="SSF52343">
    <property type="entry name" value="Ferredoxin reductase-like, C-terminal NADP-linked domain"/>
    <property type="match status" value="1"/>
</dbReference>
<feature type="binding site" evidence="12">
    <location>
        <position position="239"/>
    </location>
    <ligand>
        <name>[2Fe-2S] cluster</name>
        <dbReference type="ChEBI" id="CHEBI:190135"/>
    </ligand>
</feature>
<evidence type="ECO:0000256" key="8">
    <source>
        <dbReference type="ARBA" id="ARBA00023004"/>
    </source>
</evidence>
<dbReference type="Gene3D" id="2.40.30.10">
    <property type="entry name" value="Translation factors"/>
    <property type="match status" value="1"/>
</dbReference>
<dbReference type="InterPro" id="IPR019480">
    <property type="entry name" value="Dihydroorotate_DH_Fe-S-bd"/>
</dbReference>
<dbReference type="PIRSF" id="PIRSF006816">
    <property type="entry name" value="Cyc3_hyd_g"/>
    <property type="match status" value="1"/>
</dbReference>
<evidence type="ECO:0000256" key="1">
    <source>
        <dbReference type="ARBA" id="ARBA00006422"/>
    </source>
</evidence>
<comment type="cofactor">
    <cofactor evidence="11">
        <name>FAD</name>
        <dbReference type="ChEBI" id="CHEBI:57692"/>
    </cofactor>
    <text evidence="11">Binds 1 FAD per subunit.</text>
</comment>
<comment type="similarity">
    <text evidence="1">Belongs to the PyrK family.</text>
</comment>
<dbReference type="PANTHER" id="PTHR43513:SF3">
    <property type="entry name" value="DIHYDROOROTATE DEHYDROGENASE B (NAD(+)), ELECTRON TRANSFER SUBUNIT-RELATED"/>
    <property type="match status" value="1"/>
</dbReference>
<organism evidence="14 15">
    <name type="scientific">Candidatus Edwardsbacteria bacterium GWF2_54_11</name>
    <dbReference type="NCBI Taxonomy" id="1817851"/>
    <lineage>
        <taxon>Bacteria</taxon>
        <taxon>Candidatus Edwardsiibacteriota</taxon>
    </lineage>
</organism>
<keyword evidence="5 12" id="KW-0479">Metal-binding</keyword>
<dbReference type="InterPro" id="IPR037117">
    <property type="entry name" value="Dihydroorotate_DH_ele_sf"/>
</dbReference>
<dbReference type="InterPro" id="IPR017927">
    <property type="entry name" value="FAD-bd_FR_type"/>
</dbReference>
<name>A0A1F5QY78_9BACT</name>
<evidence type="ECO:0000256" key="3">
    <source>
        <dbReference type="ARBA" id="ARBA00022630"/>
    </source>
</evidence>
<dbReference type="Pfam" id="PF10418">
    <property type="entry name" value="DHODB_Fe-S_bind"/>
    <property type="match status" value="1"/>
</dbReference>
<keyword evidence="4 12" id="KW-0001">2Fe-2S</keyword>
<dbReference type="PANTHER" id="PTHR43513">
    <property type="entry name" value="DIHYDROOROTATE DEHYDROGENASE B (NAD(+)), ELECTRON TRANSFER SUBUNIT"/>
    <property type="match status" value="1"/>
</dbReference>
<dbReference type="CDD" id="cd06218">
    <property type="entry name" value="DHOD_e_trans"/>
    <property type="match status" value="1"/>
</dbReference>
<protein>
    <recommendedName>
        <fullName evidence="13">FAD-binding FR-type domain-containing protein</fullName>
    </recommendedName>
</protein>
<dbReference type="PRINTS" id="PR00409">
    <property type="entry name" value="PHDIOXRDTASE"/>
</dbReference>